<dbReference type="CDD" id="cd05930">
    <property type="entry name" value="A_NRPS"/>
    <property type="match status" value="1"/>
</dbReference>
<dbReference type="InterPro" id="IPR000873">
    <property type="entry name" value="AMP-dep_synth/lig_dom"/>
</dbReference>
<dbReference type="PROSITE" id="PS00455">
    <property type="entry name" value="AMP_BINDING"/>
    <property type="match status" value="2"/>
</dbReference>
<dbReference type="Gene3D" id="3.30.559.30">
    <property type="entry name" value="Nonribosomal peptide synthetase, condensation domain"/>
    <property type="match status" value="1"/>
</dbReference>
<dbReference type="InterPro" id="IPR001242">
    <property type="entry name" value="Condensation_dom"/>
</dbReference>
<dbReference type="FunFam" id="1.10.1200.10:FF:000005">
    <property type="entry name" value="Nonribosomal peptide synthetase 1"/>
    <property type="match status" value="1"/>
</dbReference>
<organism evidence="6 7">
    <name type="scientific">Saccharothrix violaceirubra</name>
    <dbReference type="NCBI Taxonomy" id="413306"/>
    <lineage>
        <taxon>Bacteria</taxon>
        <taxon>Bacillati</taxon>
        <taxon>Actinomycetota</taxon>
        <taxon>Actinomycetes</taxon>
        <taxon>Pseudonocardiales</taxon>
        <taxon>Pseudonocardiaceae</taxon>
        <taxon>Saccharothrix</taxon>
    </lineage>
</organism>
<accession>A0A7W7T653</accession>
<dbReference type="GO" id="GO:0044550">
    <property type="term" value="P:secondary metabolite biosynthetic process"/>
    <property type="evidence" value="ECO:0007669"/>
    <property type="project" value="UniProtKB-ARBA"/>
</dbReference>
<dbReference type="GO" id="GO:0003824">
    <property type="term" value="F:catalytic activity"/>
    <property type="evidence" value="ECO:0007669"/>
    <property type="project" value="InterPro"/>
</dbReference>
<dbReference type="FunFam" id="3.30.300.30:FF:000010">
    <property type="entry name" value="Enterobactin synthetase component F"/>
    <property type="match status" value="1"/>
</dbReference>
<dbReference type="GO" id="GO:0008610">
    <property type="term" value="P:lipid biosynthetic process"/>
    <property type="evidence" value="ECO:0007669"/>
    <property type="project" value="UniProtKB-ARBA"/>
</dbReference>
<comment type="cofactor">
    <cofactor evidence="1">
        <name>pantetheine 4'-phosphate</name>
        <dbReference type="ChEBI" id="CHEBI:47942"/>
    </cofactor>
</comment>
<evidence type="ECO:0000256" key="2">
    <source>
        <dbReference type="ARBA" id="ARBA00006432"/>
    </source>
</evidence>
<evidence type="ECO:0000256" key="4">
    <source>
        <dbReference type="ARBA" id="ARBA00022553"/>
    </source>
</evidence>
<sequence>MSANHSAARPLTGPLPDLVAAQVARTPDATAVVSGTASVSYRDLLDRADRLAAALRGRGVGAEDVVGVSLERGIDLAVALLGVWRAGAAYLPMDPGHPVSRIEWTIADAGTRFVLTDAPDKVRAAGAEPLDVEATTRAGLAGGTGVRVASTQAAYVAYTSGSTGRPKGVVVTHGGIANRVTWTARTHGLSEVDKVVQKTSMSFDAAGWEVFAPLITGGTVVMAPTGAERDPGLLTRTIAEHGVTVLQVVPTVLRMLVDDPGWGECRSLRLLFSAGEPLHAELVQKALAGPRPTVWNTYGPTECSIDITAQRFDPAQTEGPVPIGSVIDNGRALVLDAHGEPVPVGVPGELHIGGLGLARGYLGRPDLTAERFVPDPYGRPGARLYRTGDIAVPRADGGFDYVGRVDHQVKVNGVRVEPGEVEAAVHAHPDVRAAVVTVTAEPKRLVGYFVADREIPVDELRAFLRERLPEALVPTVFVALDALPTTASGKVDRNALPDPDLAVADARPEHVEPVGAAQTAVARAWRAVLDVDRVGADDDFFQLGGTSILLARLAGRLREETGADVRLSDLFTSPTVRAQAELTGGSVAPVVARPRTGGTLPLSTGQSRLWFLDQLRPGSLEWVTPIFLRVSRDIPSDTVRAALNALEVRHEVLRTTYVSEQGVPAQRIGDPGKVELTLVEGDEPHRLDQVRAQLSRGFDLAGGPLWRALLMPVSDDESLLLLTVHHIACDGWSSVVLERELRELIAAHQGDREPDLPAVGLHYADFALWQHEHVTGEQVERDLAYWRANLAGLGPLELSTDRPRPAERDARGGMVAFDVPPALANRLADLGRRQGATPYMAFLACYMVLLARYTDQGDIAVGSPVAGRDRPELADLVGFFLNSVVVRGDLGDDPTFADALVRVRDAARGAFAHQVAPFDRVVDALDVPRDLSRTPLYQVSFDFHEEGLTGTTDDASDVDEFADAWRVAKTDLTLLMQRRGDGGVTGYLEYAAALFDRSTVERFVGHFLGLVEAATADAGKRLSALEFLDEAEHALLVARPADPGYAVDRGLHAVFAESAARFPHSTALVFGDEVLSYRELNERANRLARHLVSVGVTPGSLVGICQPRTDDLLVSVLGVLKAGAAYLPLDPAVPDERLKFMVEDADVSVVLTHAAVATDFFTGVRVVLDDERQAAAIAAHDASDVDNGTGVDDPIYVIYTSGSTGRPKGVRLTHRNVARLMHACHAEYAFSPDDVWTLFHSYAFDMSVWEMWGSLLYGGKLVVVPQSVTRSPDEFLDLLVEHGVTVLNQTPSAFKGLVNLAAAGDPRLRDLRLRAVTFGGEKLEMGELRPWVELFGTSAPKLVNMYGITETTVHTTYYEVTREDVENGWLNPVGVPLADLSVHLYDRHGRLVPVGVPGEIHVGGPGVADGYLNRPALTAEKFVPDPYAPGQRLYRSGDLARRNPDGSLEFLGRIDDQIKIRGFRIELGEIEAVLADAPGVRDAAVVLREDTPGDRRIVGYVVPAAGADVSPRELRDFVGVRLPDYMVPAALVVLERLPLTNNGKLDKRALPAPTDDALARVDFVAPAGVVEERIADLISELLGVDRVGAGDSFFEIGGNSILAVRLTSLIGEEFALEFTVRQVFEHPTVARLAQAVEDAIRAEIEHMTDAEVLAHSADDKGFTS</sequence>
<dbReference type="InterPro" id="IPR009081">
    <property type="entry name" value="PP-bd_ACP"/>
</dbReference>
<dbReference type="FunFam" id="3.40.50.980:FF:000002">
    <property type="entry name" value="Enterobactin synthetase component F"/>
    <property type="match status" value="1"/>
</dbReference>
<dbReference type="InterPro" id="IPR025110">
    <property type="entry name" value="AMP-bd_C"/>
</dbReference>
<evidence type="ECO:0000313" key="6">
    <source>
        <dbReference type="EMBL" id="MBB4967284.1"/>
    </source>
</evidence>
<evidence type="ECO:0000313" key="7">
    <source>
        <dbReference type="Proteomes" id="UP000542674"/>
    </source>
</evidence>
<dbReference type="CDD" id="cd17643">
    <property type="entry name" value="A_NRPS_Cytc1-like"/>
    <property type="match status" value="1"/>
</dbReference>
<dbReference type="NCBIfam" id="NF003417">
    <property type="entry name" value="PRK04813.1"/>
    <property type="match status" value="2"/>
</dbReference>
<dbReference type="Pfam" id="PF00550">
    <property type="entry name" value="PP-binding"/>
    <property type="match status" value="2"/>
</dbReference>
<reference evidence="6 7" key="1">
    <citation type="submission" date="2020-08" db="EMBL/GenBank/DDBJ databases">
        <title>Sequencing the genomes of 1000 actinobacteria strains.</title>
        <authorList>
            <person name="Klenk H.-P."/>
        </authorList>
    </citation>
    <scope>NUCLEOTIDE SEQUENCE [LARGE SCALE GENOMIC DNA]</scope>
    <source>
        <strain evidence="6 7">DSM 45084</strain>
    </source>
</reference>
<feature type="domain" description="Carrier" evidence="5">
    <location>
        <begin position="1565"/>
        <end position="1640"/>
    </location>
</feature>
<dbReference type="InterPro" id="IPR036736">
    <property type="entry name" value="ACP-like_sf"/>
</dbReference>
<keyword evidence="3" id="KW-0596">Phosphopantetheine</keyword>
<proteinExistence type="inferred from homology"/>
<dbReference type="Pfam" id="PF00668">
    <property type="entry name" value="Condensation"/>
    <property type="match status" value="1"/>
</dbReference>
<feature type="domain" description="Carrier" evidence="5">
    <location>
        <begin position="512"/>
        <end position="587"/>
    </location>
</feature>
<dbReference type="InterPro" id="IPR006162">
    <property type="entry name" value="Ppantetheine_attach_site"/>
</dbReference>
<keyword evidence="4" id="KW-0597">Phosphoprotein</keyword>
<evidence type="ECO:0000259" key="5">
    <source>
        <dbReference type="PROSITE" id="PS50075"/>
    </source>
</evidence>
<dbReference type="FunFam" id="3.40.50.12780:FF:000012">
    <property type="entry name" value="Non-ribosomal peptide synthetase"/>
    <property type="match status" value="2"/>
</dbReference>
<dbReference type="PANTHER" id="PTHR45527">
    <property type="entry name" value="NONRIBOSOMAL PEPTIDE SYNTHETASE"/>
    <property type="match status" value="1"/>
</dbReference>
<dbReference type="FunFam" id="2.30.38.10:FF:000001">
    <property type="entry name" value="Non-ribosomal peptide synthetase PvdI"/>
    <property type="match status" value="1"/>
</dbReference>
<dbReference type="InterPro" id="IPR020845">
    <property type="entry name" value="AMP-binding_CS"/>
</dbReference>
<dbReference type="Pfam" id="PF13193">
    <property type="entry name" value="AMP-binding_C"/>
    <property type="match status" value="2"/>
</dbReference>
<dbReference type="Gene3D" id="1.10.1200.10">
    <property type="entry name" value="ACP-like"/>
    <property type="match status" value="2"/>
</dbReference>
<dbReference type="RefSeq" id="WP_184671861.1">
    <property type="nucleotide sequence ID" value="NZ_BAABAI010000009.1"/>
</dbReference>
<dbReference type="InterPro" id="IPR010071">
    <property type="entry name" value="AA_adenyl_dom"/>
</dbReference>
<name>A0A7W7T653_9PSEU</name>
<dbReference type="SUPFAM" id="SSF56801">
    <property type="entry name" value="Acetyl-CoA synthetase-like"/>
    <property type="match status" value="2"/>
</dbReference>
<gene>
    <name evidence="6" type="ORF">F4559_004643</name>
</gene>
<dbReference type="Gene3D" id="3.40.50.12780">
    <property type="entry name" value="N-terminal domain of ligase-like"/>
    <property type="match status" value="2"/>
</dbReference>
<comment type="caution">
    <text evidence="6">The sequence shown here is derived from an EMBL/GenBank/DDBJ whole genome shotgun (WGS) entry which is preliminary data.</text>
</comment>
<evidence type="ECO:0000256" key="1">
    <source>
        <dbReference type="ARBA" id="ARBA00001957"/>
    </source>
</evidence>
<dbReference type="SUPFAM" id="SSF52777">
    <property type="entry name" value="CoA-dependent acyltransferases"/>
    <property type="match status" value="2"/>
</dbReference>
<dbReference type="PANTHER" id="PTHR45527:SF14">
    <property type="entry name" value="PLIPASTATIN SYNTHASE SUBUNIT B"/>
    <property type="match status" value="1"/>
</dbReference>
<dbReference type="SMART" id="SM00823">
    <property type="entry name" value="PKS_PP"/>
    <property type="match status" value="2"/>
</dbReference>
<dbReference type="GO" id="GO:0043041">
    <property type="term" value="P:amino acid activation for nonribosomal peptide biosynthetic process"/>
    <property type="evidence" value="ECO:0007669"/>
    <property type="project" value="TreeGrafter"/>
</dbReference>
<dbReference type="InterPro" id="IPR023213">
    <property type="entry name" value="CAT-like_dom_sf"/>
</dbReference>
<dbReference type="InterPro" id="IPR020806">
    <property type="entry name" value="PKS_PP-bd"/>
</dbReference>
<dbReference type="EMBL" id="JACHJS010000001">
    <property type="protein sequence ID" value="MBB4967284.1"/>
    <property type="molecule type" value="Genomic_DNA"/>
</dbReference>
<dbReference type="InterPro" id="IPR045851">
    <property type="entry name" value="AMP-bd_C_sf"/>
</dbReference>
<dbReference type="PROSITE" id="PS00012">
    <property type="entry name" value="PHOSPHOPANTETHEINE"/>
    <property type="match status" value="1"/>
</dbReference>
<dbReference type="CDD" id="cd19531">
    <property type="entry name" value="LCL_NRPS-like"/>
    <property type="match status" value="1"/>
</dbReference>
<evidence type="ECO:0000256" key="3">
    <source>
        <dbReference type="ARBA" id="ARBA00022450"/>
    </source>
</evidence>
<dbReference type="SUPFAM" id="SSF47336">
    <property type="entry name" value="ACP-like"/>
    <property type="match status" value="2"/>
</dbReference>
<dbReference type="GO" id="GO:0005829">
    <property type="term" value="C:cytosol"/>
    <property type="evidence" value="ECO:0007669"/>
    <property type="project" value="TreeGrafter"/>
</dbReference>
<dbReference type="Pfam" id="PF00501">
    <property type="entry name" value="AMP-binding"/>
    <property type="match status" value="2"/>
</dbReference>
<keyword evidence="7" id="KW-1185">Reference proteome</keyword>
<dbReference type="Proteomes" id="UP000542674">
    <property type="component" value="Unassembled WGS sequence"/>
</dbReference>
<dbReference type="FunFam" id="3.40.50.980:FF:000001">
    <property type="entry name" value="Non-ribosomal peptide synthetase"/>
    <property type="match status" value="1"/>
</dbReference>
<dbReference type="Gene3D" id="3.30.300.30">
    <property type="match status" value="2"/>
</dbReference>
<protein>
    <submittedName>
        <fullName evidence="6">Amino acid adenylation domain-containing protein</fullName>
    </submittedName>
</protein>
<comment type="similarity">
    <text evidence="2">Belongs to the ATP-dependent AMP-binding enzyme family.</text>
</comment>
<dbReference type="PROSITE" id="PS50075">
    <property type="entry name" value="CARRIER"/>
    <property type="match status" value="2"/>
</dbReference>
<dbReference type="GO" id="GO:0031177">
    <property type="term" value="F:phosphopantetheine binding"/>
    <property type="evidence" value="ECO:0007669"/>
    <property type="project" value="InterPro"/>
</dbReference>
<dbReference type="InterPro" id="IPR042099">
    <property type="entry name" value="ANL_N_sf"/>
</dbReference>
<dbReference type="NCBIfam" id="TIGR01733">
    <property type="entry name" value="AA-adenyl-dom"/>
    <property type="match status" value="2"/>
</dbReference>
<dbReference type="Gene3D" id="3.30.559.10">
    <property type="entry name" value="Chloramphenicol acetyltransferase-like domain"/>
    <property type="match status" value="1"/>
</dbReference>